<evidence type="ECO:0000256" key="1">
    <source>
        <dbReference type="SAM" id="MobiDB-lite"/>
    </source>
</evidence>
<feature type="region of interest" description="Disordered" evidence="1">
    <location>
        <begin position="113"/>
        <end position="134"/>
    </location>
</feature>
<keyword evidence="3" id="KW-1185">Reference proteome</keyword>
<organism evidence="2 3">
    <name type="scientific">Hyaloscypha variabilis (strain UAMH 11265 / GT02V1 / F)</name>
    <name type="common">Meliniomyces variabilis</name>
    <dbReference type="NCBI Taxonomy" id="1149755"/>
    <lineage>
        <taxon>Eukaryota</taxon>
        <taxon>Fungi</taxon>
        <taxon>Dikarya</taxon>
        <taxon>Ascomycota</taxon>
        <taxon>Pezizomycotina</taxon>
        <taxon>Leotiomycetes</taxon>
        <taxon>Helotiales</taxon>
        <taxon>Hyaloscyphaceae</taxon>
        <taxon>Hyaloscypha</taxon>
        <taxon>Hyaloscypha variabilis</taxon>
    </lineage>
</organism>
<dbReference type="Proteomes" id="UP000235786">
    <property type="component" value="Unassembled WGS sequence"/>
</dbReference>
<name>A0A2J6QU06_HYAVF</name>
<dbReference type="EMBL" id="KZ613971">
    <property type="protein sequence ID" value="PMD29747.1"/>
    <property type="molecule type" value="Genomic_DNA"/>
</dbReference>
<evidence type="ECO:0000313" key="3">
    <source>
        <dbReference type="Proteomes" id="UP000235786"/>
    </source>
</evidence>
<accession>A0A2J6QU06</accession>
<dbReference type="AlphaFoldDB" id="A0A2J6QU06"/>
<gene>
    <name evidence="2" type="ORF">L207DRAFT_593068</name>
</gene>
<feature type="compositionally biased region" description="Low complexity" evidence="1">
    <location>
        <begin position="115"/>
        <end position="129"/>
    </location>
</feature>
<evidence type="ECO:0000313" key="2">
    <source>
        <dbReference type="EMBL" id="PMD29747.1"/>
    </source>
</evidence>
<proteinExistence type="predicted"/>
<protein>
    <submittedName>
        <fullName evidence="2">Uncharacterized protein</fullName>
    </submittedName>
</protein>
<sequence length="183" mass="20856">MYRIIQYTAIRVAFDLRGSNLTNTIQRTTHNISLATLHQTVRPTTETTPQLHDLRVHEHHAYQPQTPDTATQKATHNISLASLHHTLHKATEPSLQLRGLRLHDHLDCQNQNAAQTSTSQFQKSSFSTSVKESKIAKELREARARAAAIGREMDFREVHGRPRVSRDTGIWEFPVNTVQPRTQ</sequence>
<dbReference type="OrthoDB" id="10519713at2759"/>
<reference evidence="2 3" key="1">
    <citation type="submission" date="2016-04" db="EMBL/GenBank/DDBJ databases">
        <title>A degradative enzymes factory behind the ericoid mycorrhizal symbiosis.</title>
        <authorList>
            <consortium name="DOE Joint Genome Institute"/>
            <person name="Martino E."/>
            <person name="Morin E."/>
            <person name="Grelet G."/>
            <person name="Kuo A."/>
            <person name="Kohler A."/>
            <person name="Daghino S."/>
            <person name="Barry K."/>
            <person name="Choi C."/>
            <person name="Cichocki N."/>
            <person name="Clum A."/>
            <person name="Copeland A."/>
            <person name="Hainaut M."/>
            <person name="Haridas S."/>
            <person name="Labutti K."/>
            <person name="Lindquist E."/>
            <person name="Lipzen A."/>
            <person name="Khouja H.-R."/>
            <person name="Murat C."/>
            <person name="Ohm R."/>
            <person name="Olson A."/>
            <person name="Spatafora J."/>
            <person name="Veneault-Fourrey C."/>
            <person name="Henrissat B."/>
            <person name="Grigoriev I."/>
            <person name="Martin F."/>
            <person name="Perotto S."/>
        </authorList>
    </citation>
    <scope>NUCLEOTIDE SEQUENCE [LARGE SCALE GENOMIC DNA]</scope>
    <source>
        <strain evidence="2 3">F</strain>
    </source>
</reference>